<keyword evidence="3" id="KW-0808">Transferase</keyword>
<dbReference type="Gene3D" id="3.90.640.10">
    <property type="entry name" value="Actin, Chain A, domain 4"/>
    <property type="match status" value="1"/>
</dbReference>
<feature type="compositionally biased region" description="Polar residues" evidence="10">
    <location>
        <begin position="1607"/>
        <end position="1617"/>
    </location>
</feature>
<dbReference type="CDD" id="cd10207">
    <property type="entry name" value="ASKHA_NBD_Arp10"/>
    <property type="match status" value="1"/>
</dbReference>
<keyword evidence="4" id="KW-0227">DNA damage</keyword>
<evidence type="ECO:0000313" key="13">
    <source>
        <dbReference type="EMBL" id="TIC69274.1"/>
    </source>
</evidence>
<evidence type="ECO:0000259" key="11">
    <source>
        <dbReference type="SMART" id="SM00891"/>
    </source>
</evidence>
<dbReference type="FunFam" id="3.90.550.10:FF:000051">
    <property type="entry name" value="Alpha-1,2-mannosyltransferase (Ktr4)"/>
    <property type="match status" value="1"/>
</dbReference>
<dbReference type="Proteomes" id="UP000309601">
    <property type="component" value="Unassembled WGS sequence"/>
</dbReference>
<keyword evidence="8" id="KW-0539">Nucleus</keyword>
<evidence type="ECO:0000256" key="9">
    <source>
        <dbReference type="RuleBase" id="RU000487"/>
    </source>
</evidence>
<evidence type="ECO:0000256" key="8">
    <source>
        <dbReference type="ARBA" id="ARBA00023242"/>
    </source>
</evidence>
<dbReference type="SMART" id="SM00891">
    <property type="entry name" value="ERCC4"/>
    <property type="match status" value="1"/>
</dbReference>
<dbReference type="EMBL" id="SPRW01000009">
    <property type="protein sequence ID" value="TIC68394.1"/>
    <property type="molecule type" value="Genomic_DNA"/>
</dbReference>
<dbReference type="Pfam" id="PF02732">
    <property type="entry name" value="ERCC4"/>
    <property type="match status" value="1"/>
</dbReference>
<dbReference type="SUPFAM" id="SSF53067">
    <property type="entry name" value="Actin-like ATPase domain"/>
    <property type="match status" value="2"/>
</dbReference>
<evidence type="ECO:0000313" key="14">
    <source>
        <dbReference type="Proteomes" id="UP000305362"/>
    </source>
</evidence>
<dbReference type="SUPFAM" id="SSF52980">
    <property type="entry name" value="Restriction endonuclease-like"/>
    <property type="match status" value="1"/>
</dbReference>
<dbReference type="InterPro" id="IPR004000">
    <property type="entry name" value="Actin"/>
</dbReference>
<evidence type="ECO:0000256" key="2">
    <source>
        <dbReference type="ARBA" id="ARBA00007677"/>
    </source>
</evidence>
<dbReference type="Gene3D" id="3.30.420.40">
    <property type="match status" value="2"/>
</dbReference>
<comment type="subcellular location">
    <subcellularLocation>
        <location evidence="1">Nucleus</location>
    </subcellularLocation>
</comment>
<dbReference type="Proteomes" id="UP000305362">
    <property type="component" value="Unassembled WGS sequence"/>
</dbReference>
<keyword evidence="5" id="KW-0378">Hydrolase</keyword>
<dbReference type="GO" id="GO:0003697">
    <property type="term" value="F:single-stranded DNA binding"/>
    <property type="evidence" value="ECO:0007669"/>
    <property type="project" value="TreeGrafter"/>
</dbReference>
<name>A0AB38N0M6_9BASI</name>
<evidence type="ECO:0000256" key="1">
    <source>
        <dbReference type="ARBA" id="ARBA00004123"/>
    </source>
</evidence>
<comment type="similarity">
    <text evidence="2">Belongs to the glycosyltransferase 15 family.</text>
</comment>
<evidence type="ECO:0000256" key="5">
    <source>
        <dbReference type="ARBA" id="ARBA00022801"/>
    </source>
</evidence>
<dbReference type="InterPro" id="IPR043129">
    <property type="entry name" value="ATPase_NBD"/>
</dbReference>
<proteinExistence type="inferred from homology"/>
<gene>
    <name evidence="12" type="ORF">E3Q02_01235</name>
    <name evidence="13" type="ORF">E3Q03_01404</name>
</gene>
<dbReference type="Pfam" id="PF00022">
    <property type="entry name" value="Actin"/>
    <property type="match status" value="1"/>
</dbReference>
<dbReference type="Pfam" id="PF01793">
    <property type="entry name" value="Glyco_transf_15"/>
    <property type="match status" value="1"/>
</dbReference>
<dbReference type="EMBL" id="SPRV01000010">
    <property type="protein sequence ID" value="TIC69274.1"/>
    <property type="molecule type" value="Genomic_DNA"/>
</dbReference>
<dbReference type="GO" id="GO:1901255">
    <property type="term" value="P:nucleotide-excision repair involved in interstrand cross-link repair"/>
    <property type="evidence" value="ECO:0007669"/>
    <property type="project" value="TreeGrafter"/>
</dbReference>
<evidence type="ECO:0000256" key="7">
    <source>
        <dbReference type="ARBA" id="ARBA00023204"/>
    </source>
</evidence>
<feature type="region of interest" description="Disordered" evidence="10">
    <location>
        <begin position="521"/>
        <end position="546"/>
    </location>
</feature>
<evidence type="ECO:0000256" key="10">
    <source>
        <dbReference type="SAM" id="MobiDB-lite"/>
    </source>
</evidence>
<dbReference type="GO" id="GO:0003684">
    <property type="term" value="F:damaged DNA binding"/>
    <property type="evidence" value="ECO:0007669"/>
    <property type="project" value="TreeGrafter"/>
</dbReference>
<comment type="similarity">
    <text evidence="9">Belongs to the actin family.</text>
</comment>
<feature type="domain" description="ERCC4" evidence="11">
    <location>
        <begin position="702"/>
        <end position="764"/>
    </location>
</feature>
<evidence type="ECO:0000313" key="12">
    <source>
        <dbReference type="EMBL" id="TIC68394.1"/>
    </source>
</evidence>
<accession>A0AB38N0M6</accession>
<evidence type="ECO:0000313" key="15">
    <source>
        <dbReference type="Proteomes" id="UP000309601"/>
    </source>
</evidence>
<evidence type="ECO:0000256" key="3">
    <source>
        <dbReference type="ARBA" id="ARBA00022679"/>
    </source>
</evidence>
<reference evidence="14 15" key="1">
    <citation type="submission" date="2019-03" db="EMBL/GenBank/DDBJ databases">
        <title>Sequencing 25 genomes of Wallemia mellicola.</title>
        <authorList>
            <person name="Gostincar C."/>
        </authorList>
    </citation>
    <scope>NUCLEOTIDE SEQUENCE [LARGE SCALE GENOMIC DNA]</scope>
    <source>
        <strain evidence="12 15">EXF-1274</strain>
        <strain evidence="13 14">EXF-1277</strain>
    </source>
</reference>
<dbReference type="GO" id="GO:0000712">
    <property type="term" value="P:resolution of meiotic recombination intermediates"/>
    <property type="evidence" value="ECO:0007669"/>
    <property type="project" value="TreeGrafter"/>
</dbReference>
<dbReference type="InterPro" id="IPR047520">
    <property type="entry name" value="XPF_nuclease"/>
</dbReference>
<dbReference type="InterPro" id="IPR006166">
    <property type="entry name" value="ERCC4_domain"/>
</dbReference>
<dbReference type="SMART" id="SM00268">
    <property type="entry name" value="ACTIN"/>
    <property type="match status" value="1"/>
</dbReference>
<feature type="region of interest" description="Disordered" evidence="10">
    <location>
        <begin position="1605"/>
        <end position="1628"/>
    </location>
</feature>
<dbReference type="GO" id="GO:0000724">
    <property type="term" value="P:double-strand break repair via homologous recombination"/>
    <property type="evidence" value="ECO:0007669"/>
    <property type="project" value="TreeGrafter"/>
</dbReference>
<dbReference type="InterPro" id="IPR002685">
    <property type="entry name" value="Glyco_trans_15"/>
</dbReference>
<dbReference type="InterPro" id="IPR029044">
    <property type="entry name" value="Nucleotide-diphossugar_trans"/>
</dbReference>
<dbReference type="InterPro" id="IPR011335">
    <property type="entry name" value="Restrct_endonuc-II-like"/>
</dbReference>
<dbReference type="PANTHER" id="PTHR10150:SF0">
    <property type="entry name" value="DNA REPAIR ENDONUCLEASE XPF"/>
    <property type="match status" value="1"/>
</dbReference>
<feature type="compositionally biased region" description="Acidic residues" evidence="10">
    <location>
        <begin position="536"/>
        <end position="546"/>
    </location>
</feature>
<keyword evidence="6" id="KW-0238">DNA-binding</keyword>
<comment type="caution">
    <text evidence="12">The sequence shown here is derived from an EMBL/GenBank/DDBJ whole genome shotgun (WGS) entry which is preliminary data.</text>
</comment>
<dbReference type="CDD" id="cd20078">
    <property type="entry name" value="XPF_nuclease_XPF_euk"/>
    <property type="match status" value="1"/>
</dbReference>
<dbReference type="PANTHER" id="PTHR10150">
    <property type="entry name" value="DNA REPAIR ENDONUCLEASE XPF"/>
    <property type="match status" value="1"/>
</dbReference>
<protein>
    <recommendedName>
        <fullName evidence="11">ERCC4 domain-containing protein</fullName>
    </recommendedName>
</protein>
<evidence type="ECO:0000256" key="4">
    <source>
        <dbReference type="ARBA" id="ARBA00022763"/>
    </source>
</evidence>
<sequence length="1672" mass="190689">MELPLRFHRQILRQLIPQGIGESTEDDDNTVEDLDPSDSGLLILGPGLGLRKIVASFLALQSDPRRLVLIINADPQEEDGIGDLLSLMGVARPGLRVVNFDIGSSQREELYKGGGLVVTPDSTEAFITNIYRDNNKDGFLKAFSDDPVQFNTGVTPLQTVLRSLKIRKVWIWPRFHETVQQDLEKRKADVVELYPSMTKIQEIKKSNVSYLDIDDFTVDNALFKSFDKIIRMQLLPVWHLIRPKTKGMIEDLRTLRNLLTYLLNYSCVELQEFLESIYQSNLEDYKNSSMANKTPSPWLYLDAADTIFNTAKGRTYKVVDGDSNKNKHRSWLPPNIVPILEEQPKWSVLTEVLAEIDNNIHFNSTNKSKDERNMTLIMCASNKVAIQLSEYVDQCEDDNNKLQTSKRAPKMMKRLLRDHLEMFKANIINMSTNMKSDVQQPNVSNKANNPTNSEQEMSAALQRKEQFRRNEGATAYGHNRRRVRGGSVMASVASNRKSYNTIDPNTVSPLEAEARQIAQFKSQRSTQKNKEKEVIEISDDSDDEDERLFDNTPQFLLTGDPNDVFYNDEYFGLMEEDETILIRAYRDDDDDTLLNEIRPKYIIMYDPNAAFVRRVELYKSSNPQIDIRMYFLMYNASVEEQTYLSGLRKEKDAFERLIREKSTMLMPLLEKESSRAGTDHYLSALSARVAGGQVITGDTKPKIIVDNREFRSSLPGILYRSKFEVIPVTLTVGDYVLDPTILFTQCEYMSTYYKTPILLIEFEENKSFTLETISESKKVIPHMNTKKPSITGTSPTEIFQSRLVMLTISFPRLRILWSSSPRQTAEMFADLKYQREEPDRDKAVSIGQDEVGQQDLIEENWSTVPSEISFGLLLSFSQPSQYTSRIFRGKNNGSYHRRPLTSTWLRPDLETKERQKAAFVVLARNSDLYQFLPSMRAVEDRFNKKFGYEWVFLNDKPFSDEFQKRTQALSDSPCHYGLIPEDHWNQPSFINETKASEARDALESLGKVPYANSVPYRNMCRFNSGFFWRHPLLDNFDYYWRVEPDIKLFCDVDYDPFQFLAENDINYGFTVSLYEYQESIPTLWETVKNFIHDHPEHVPKENAMKFLSDDGGKTYNHCHFWSNFEIANLNLWRSPAYRAFFDYLDKAGGFYYERWGDAPVHSIAAALFSRPDQIHFFEDIGYRHEPFQHCPQGDAAVGRCYCDPGDNFDTPYLSTAMSARTPLTPVKHRATGSGVGLPFGFSTPMKQPSTPAGHSPAYLTVSKLSISETKIVIDPGSKVIKVGFSGEASPRECIMIREILWDLDGIQDELGVLDIFRDIYFEQLQTDPKQRRVIIAENPLLSSPVKFAIMSVLFSNLQVPSVSFTPSPLLSLISAGRTTGLVVDIGYLQTVVSPVYASRPLDPHIMTTSFGGKYLSDRLRELIVEYATYYPPFTTQQLSTATSQPPPSTIPQDAITDAWIEDVKCKALFAEPLLRKREDDDEVMSESDDDASQISVKLQTNNGRGVVFIPGWIRTKVVEDLFDSKEDIDQPSIPECIVKCLQKLPIDTRRDLAANCLVVGGTASMVGFRTRLKNEIRELLTRSSETKKSLMDLSGLSASFEVLNDPIPSQASQPTDETTNRRKSNKVNMKAPAWNPSCYAWVGASLSGSVKLSAPEIQRNEFEESIEDKEIN</sequence>
<dbReference type="GO" id="GO:0000030">
    <property type="term" value="F:mannosyltransferase activity"/>
    <property type="evidence" value="ECO:0007669"/>
    <property type="project" value="InterPro"/>
</dbReference>
<dbReference type="SUPFAM" id="SSF53448">
    <property type="entry name" value="Nucleotide-diphospho-sugar transferases"/>
    <property type="match status" value="1"/>
</dbReference>
<dbReference type="Gene3D" id="3.40.50.10130">
    <property type="match status" value="2"/>
</dbReference>
<organism evidence="12 15">
    <name type="scientific">Wallemia mellicola</name>
    <dbReference type="NCBI Taxonomy" id="1708541"/>
    <lineage>
        <taxon>Eukaryota</taxon>
        <taxon>Fungi</taxon>
        <taxon>Dikarya</taxon>
        <taxon>Basidiomycota</taxon>
        <taxon>Wallemiomycotina</taxon>
        <taxon>Wallemiomycetes</taxon>
        <taxon>Wallemiales</taxon>
        <taxon>Wallemiaceae</taxon>
        <taxon>Wallemia</taxon>
    </lineage>
</organism>
<evidence type="ECO:0000256" key="6">
    <source>
        <dbReference type="ARBA" id="ARBA00023125"/>
    </source>
</evidence>
<dbReference type="GO" id="GO:0000014">
    <property type="term" value="F:single-stranded DNA endodeoxyribonuclease activity"/>
    <property type="evidence" value="ECO:0007669"/>
    <property type="project" value="TreeGrafter"/>
</dbReference>
<keyword evidence="7" id="KW-0234">DNA repair</keyword>
<dbReference type="Gene3D" id="3.90.550.10">
    <property type="entry name" value="Spore Coat Polysaccharide Biosynthesis Protein SpsA, Chain A"/>
    <property type="match status" value="1"/>
</dbReference>
<dbReference type="GO" id="GO:0000110">
    <property type="term" value="C:nucleotide-excision repair factor 1 complex"/>
    <property type="evidence" value="ECO:0007669"/>
    <property type="project" value="TreeGrafter"/>
</dbReference>
<dbReference type="GO" id="GO:0016020">
    <property type="term" value="C:membrane"/>
    <property type="evidence" value="ECO:0007669"/>
    <property type="project" value="InterPro"/>
</dbReference>